<feature type="chain" id="PRO_5039271198" description="Capsule assembly protein Wzi" evidence="1">
    <location>
        <begin position="18"/>
        <end position="507"/>
    </location>
</feature>
<feature type="signal peptide" evidence="1">
    <location>
        <begin position="1"/>
        <end position="17"/>
    </location>
</feature>
<dbReference type="Gene3D" id="2.40.160.130">
    <property type="entry name" value="Capsule assembly protein Wzi"/>
    <property type="match status" value="1"/>
</dbReference>
<comment type="caution">
    <text evidence="2">The sequence shown here is derived from an EMBL/GenBank/DDBJ whole genome shotgun (WGS) entry which is preliminary data.</text>
</comment>
<evidence type="ECO:0000313" key="2">
    <source>
        <dbReference type="EMBL" id="HIU39668.1"/>
    </source>
</evidence>
<evidence type="ECO:0000256" key="1">
    <source>
        <dbReference type="SAM" id="SignalP"/>
    </source>
</evidence>
<evidence type="ECO:0008006" key="4">
    <source>
        <dbReference type="Google" id="ProtNLM"/>
    </source>
</evidence>
<dbReference type="InterPro" id="IPR038636">
    <property type="entry name" value="Wzi_sf"/>
</dbReference>
<evidence type="ECO:0000313" key="3">
    <source>
        <dbReference type="Proteomes" id="UP000824076"/>
    </source>
</evidence>
<protein>
    <recommendedName>
        <fullName evidence="4">Capsule assembly protein Wzi</fullName>
    </recommendedName>
</protein>
<organism evidence="2 3">
    <name type="scientific">Candidatus Limisoma intestinavium</name>
    <dbReference type="NCBI Taxonomy" id="2840856"/>
    <lineage>
        <taxon>Bacteria</taxon>
        <taxon>Pseudomonadati</taxon>
        <taxon>Bacteroidota</taxon>
        <taxon>Bacteroidia</taxon>
        <taxon>Bacteroidales</taxon>
        <taxon>Candidatus Limisoma</taxon>
    </lineage>
</organism>
<dbReference type="Proteomes" id="UP000824076">
    <property type="component" value="Unassembled WGS sequence"/>
</dbReference>
<keyword evidence="1" id="KW-0732">Signal</keyword>
<name>A0A9D1ILR0_9BACT</name>
<accession>A0A9D1ILR0</accession>
<proteinExistence type="predicted"/>
<reference evidence="2" key="2">
    <citation type="journal article" date="2021" name="PeerJ">
        <title>Extensive microbial diversity within the chicken gut microbiome revealed by metagenomics and culture.</title>
        <authorList>
            <person name="Gilroy R."/>
            <person name="Ravi A."/>
            <person name="Getino M."/>
            <person name="Pursley I."/>
            <person name="Horton D.L."/>
            <person name="Alikhan N.F."/>
            <person name="Baker D."/>
            <person name="Gharbi K."/>
            <person name="Hall N."/>
            <person name="Watson M."/>
            <person name="Adriaenssens E.M."/>
            <person name="Foster-Nyarko E."/>
            <person name="Jarju S."/>
            <person name="Secka A."/>
            <person name="Antonio M."/>
            <person name="Oren A."/>
            <person name="Chaudhuri R.R."/>
            <person name="La Ragione R."/>
            <person name="Hildebrand F."/>
            <person name="Pallen M.J."/>
        </authorList>
    </citation>
    <scope>NUCLEOTIDE SEQUENCE</scope>
    <source>
        <strain evidence="2">17073</strain>
    </source>
</reference>
<dbReference type="AlphaFoldDB" id="A0A9D1ILR0"/>
<gene>
    <name evidence="2" type="ORF">IAD18_08395</name>
</gene>
<dbReference type="EMBL" id="DVMS01000236">
    <property type="protein sequence ID" value="HIU39668.1"/>
    <property type="molecule type" value="Genomic_DNA"/>
</dbReference>
<reference evidence="2" key="1">
    <citation type="submission" date="2020-10" db="EMBL/GenBank/DDBJ databases">
        <authorList>
            <person name="Gilroy R."/>
        </authorList>
    </citation>
    <scope>NUCLEOTIDE SEQUENCE</scope>
    <source>
        <strain evidence="2">17073</strain>
    </source>
</reference>
<sequence length="507" mass="56595">MRKCVLLMALAAISAGAETPLVYEGTVSGNAGSGDFAPSYMMSGNGGVLTQPKAFSLQLKAEKELDLSRRFSYAFGVEGIAGHASAFEQYDQAPQTPTAQGQHPTSVWLQQLYGEVKYRGVFLSVGMKERTSPLLNDKLGSGDYVQSNNARPVPQIRAGFVDFQNIPFTNGWVQIQGEIAYGKYMQNGWLEDHFNFYNGKYNLNEYFNYKRCYFRTKPSQPFSVTVGMQMVTEFGGTAYEYEKGKLKNVDPYDVTFKDVWKAFLPSEGGSNPGDAAYYYGNTLGSWDFVARYRLKDETELKAYFQWPFEDGSGIGKLNGFDGIWGLEYKSSDKNAIVSGAVVEYIDFTNQAGPMHWAPHDHPGTEYTDQATGGDNYYNNFRCNSYMNFGMSQGSPFIPATIYNRLGNGKVRDNRIRGFHVGVSGNAWAPLEYRLMFSYRKSWGTYSVPRLATIDDVSLMVEGIYSFKQVEGLSVKGQIAFDRGDLLGDNFGVLLSVNYKGLLNLFGK</sequence>